<feature type="compositionally biased region" description="Polar residues" evidence="1">
    <location>
        <begin position="22"/>
        <end position="37"/>
    </location>
</feature>
<evidence type="ECO:0000313" key="3">
    <source>
        <dbReference type="Proteomes" id="UP000192596"/>
    </source>
</evidence>
<organism evidence="2 3">
    <name type="scientific">Cryoendolithus antarcticus</name>
    <dbReference type="NCBI Taxonomy" id="1507870"/>
    <lineage>
        <taxon>Eukaryota</taxon>
        <taxon>Fungi</taxon>
        <taxon>Dikarya</taxon>
        <taxon>Ascomycota</taxon>
        <taxon>Pezizomycotina</taxon>
        <taxon>Dothideomycetes</taxon>
        <taxon>Dothideomycetidae</taxon>
        <taxon>Cladosporiales</taxon>
        <taxon>Cladosporiaceae</taxon>
        <taxon>Cryoendolithus</taxon>
    </lineage>
</organism>
<dbReference type="InParanoid" id="A0A1V8T2V5"/>
<gene>
    <name evidence="2" type="ORF">B0A48_09762</name>
</gene>
<dbReference type="AlphaFoldDB" id="A0A1V8T2V5"/>
<comment type="caution">
    <text evidence="2">The sequence shown here is derived from an EMBL/GenBank/DDBJ whole genome shotgun (WGS) entry which is preliminary data.</text>
</comment>
<accession>A0A1V8T2V5</accession>
<feature type="compositionally biased region" description="Polar residues" evidence="1">
    <location>
        <begin position="78"/>
        <end position="101"/>
    </location>
</feature>
<evidence type="ECO:0000313" key="2">
    <source>
        <dbReference type="EMBL" id="OQO05670.1"/>
    </source>
</evidence>
<evidence type="ECO:0000256" key="1">
    <source>
        <dbReference type="SAM" id="MobiDB-lite"/>
    </source>
</evidence>
<feature type="compositionally biased region" description="Polar residues" evidence="1">
    <location>
        <begin position="115"/>
        <end position="138"/>
    </location>
</feature>
<dbReference type="Proteomes" id="UP000192596">
    <property type="component" value="Unassembled WGS sequence"/>
</dbReference>
<protein>
    <submittedName>
        <fullName evidence="2">Uncharacterized protein</fullName>
    </submittedName>
</protein>
<feature type="region of interest" description="Disordered" evidence="1">
    <location>
        <begin position="1"/>
        <end position="45"/>
    </location>
</feature>
<name>A0A1V8T2V5_9PEZI</name>
<reference evidence="3" key="1">
    <citation type="submission" date="2017-03" db="EMBL/GenBank/DDBJ databases">
        <title>Genomes of endolithic fungi from Antarctica.</title>
        <authorList>
            <person name="Coleine C."/>
            <person name="Masonjones S."/>
            <person name="Stajich J.E."/>
        </authorList>
    </citation>
    <scope>NUCLEOTIDE SEQUENCE [LARGE SCALE GENOMIC DNA]</scope>
    <source>
        <strain evidence="3">CCFEE 5527</strain>
    </source>
</reference>
<keyword evidence="3" id="KW-1185">Reference proteome</keyword>
<proteinExistence type="predicted"/>
<sequence>MDEMDESFDFAGHDADLEAITPTATSIPTFTSTNDSPPESDKCKNLSASTISTMIVDPHLATHEVISAYLAERDNNEQRQAQHSPFAASRTSPASVPSQRQAKPRYSTSREDHQSITQIAHATPYHSSSTAASQTQGPPFNGLGF</sequence>
<feature type="region of interest" description="Disordered" evidence="1">
    <location>
        <begin position="71"/>
        <end position="145"/>
    </location>
</feature>
<dbReference type="EMBL" id="NAJO01000018">
    <property type="protein sequence ID" value="OQO05670.1"/>
    <property type="molecule type" value="Genomic_DNA"/>
</dbReference>